<sequence length="222" mass="24767">MRLPPNDLVVLFRQNIEKKESPTEAGDMQTATGVPGTAKGATILRFLRIQIESREVSEGKLQWSSPDPPQEDRRGTRPLIAQRSLPSALALPTASGAPKPGTGESSVLLQIVKTWATGTTDSTLVRVLLDSGSQRTFIKQESSARLRCPVLSTQKPTIYTFGNTKRPTIYRCRRVKLALQSQYSTSKVTVQVLEFTGKHRGQCTYRLRRLLEARWTLDRFAV</sequence>
<keyword evidence="2" id="KW-1185">Reference proteome</keyword>
<evidence type="ECO:0000313" key="1">
    <source>
        <dbReference type="EMBL" id="KAG0419019.1"/>
    </source>
</evidence>
<reference evidence="1 2" key="1">
    <citation type="journal article" date="2020" name="Cell">
        <title>Large-Scale Comparative Analyses of Tick Genomes Elucidate Their Genetic Diversity and Vector Capacities.</title>
        <authorList>
            <consortium name="Tick Genome and Microbiome Consortium (TIGMIC)"/>
            <person name="Jia N."/>
            <person name="Wang J."/>
            <person name="Shi W."/>
            <person name="Du L."/>
            <person name="Sun Y."/>
            <person name="Zhan W."/>
            <person name="Jiang J.F."/>
            <person name="Wang Q."/>
            <person name="Zhang B."/>
            <person name="Ji P."/>
            <person name="Bell-Sakyi L."/>
            <person name="Cui X.M."/>
            <person name="Yuan T.T."/>
            <person name="Jiang B.G."/>
            <person name="Yang W.F."/>
            <person name="Lam T.T."/>
            <person name="Chang Q.C."/>
            <person name="Ding S.J."/>
            <person name="Wang X.J."/>
            <person name="Zhu J.G."/>
            <person name="Ruan X.D."/>
            <person name="Zhao L."/>
            <person name="Wei J.T."/>
            <person name="Ye R.Z."/>
            <person name="Que T.C."/>
            <person name="Du C.H."/>
            <person name="Zhou Y.H."/>
            <person name="Cheng J.X."/>
            <person name="Dai P.F."/>
            <person name="Guo W.B."/>
            <person name="Han X.H."/>
            <person name="Huang E.J."/>
            <person name="Li L.F."/>
            <person name="Wei W."/>
            <person name="Gao Y.C."/>
            <person name="Liu J.Z."/>
            <person name="Shao H.Z."/>
            <person name="Wang X."/>
            <person name="Wang C.C."/>
            <person name="Yang T.C."/>
            <person name="Huo Q.B."/>
            <person name="Li W."/>
            <person name="Chen H.Y."/>
            <person name="Chen S.E."/>
            <person name="Zhou L.G."/>
            <person name="Ni X.B."/>
            <person name="Tian J.H."/>
            <person name="Sheng Y."/>
            <person name="Liu T."/>
            <person name="Pan Y.S."/>
            <person name="Xia L.Y."/>
            <person name="Li J."/>
            <person name="Zhao F."/>
            <person name="Cao W.C."/>
        </authorList>
    </citation>
    <scope>NUCLEOTIDE SEQUENCE [LARGE SCALE GENOMIC DNA]</scope>
    <source>
        <strain evidence="1">Iper-2018</strain>
    </source>
</reference>
<comment type="caution">
    <text evidence="1">The sequence shown here is derived from an EMBL/GenBank/DDBJ whole genome shotgun (WGS) entry which is preliminary data.</text>
</comment>
<accession>A0AC60PFQ5</accession>
<evidence type="ECO:0000313" key="2">
    <source>
        <dbReference type="Proteomes" id="UP000805193"/>
    </source>
</evidence>
<dbReference type="EMBL" id="JABSTQ010010674">
    <property type="protein sequence ID" value="KAG0419019.1"/>
    <property type="molecule type" value="Genomic_DNA"/>
</dbReference>
<proteinExistence type="predicted"/>
<gene>
    <name evidence="1" type="ORF">HPB47_004423</name>
</gene>
<organism evidence="1 2">
    <name type="scientific">Ixodes persulcatus</name>
    <name type="common">Taiga tick</name>
    <dbReference type="NCBI Taxonomy" id="34615"/>
    <lineage>
        <taxon>Eukaryota</taxon>
        <taxon>Metazoa</taxon>
        <taxon>Ecdysozoa</taxon>
        <taxon>Arthropoda</taxon>
        <taxon>Chelicerata</taxon>
        <taxon>Arachnida</taxon>
        <taxon>Acari</taxon>
        <taxon>Parasitiformes</taxon>
        <taxon>Ixodida</taxon>
        <taxon>Ixodoidea</taxon>
        <taxon>Ixodidae</taxon>
        <taxon>Ixodinae</taxon>
        <taxon>Ixodes</taxon>
    </lineage>
</organism>
<name>A0AC60PFQ5_IXOPE</name>
<dbReference type="Proteomes" id="UP000805193">
    <property type="component" value="Unassembled WGS sequence"/>
</dbReference>
<protein>
    <submittedName>
        <fullName evidence="1">Uncharacterized protein</fullName>
    </submittedName>
</protein>